<evidence type="ECO:0000256" key="1">
    <source>
        <dbReference type="SAM" id="MobiDB-lite"/>
    </source>
</evidence>
<feature type="compositionally biased region" description="Low complexity" evidence="1">
    <location>
        <begin position="375"/>
        <end position="387"/>
    </location>
</feature>
<proteinExistence type="predicted"/>
<feature type="region of interest" description="Disordered" evidence="1">
    <location>
        <begin position="258"/>
        <end position="286"/>
    </location>
</feature>
<keyword evidence="3" id="KW-1185">Reference proteome</keyword>
<evidence type="ECO:0000313" key="2">
    <source>
        <dbReference type="EMBL" id="EFN52417.1"/>
    </source>
</evidence>
<feature type="region of interest" description="Disordered" evidence="1">
    <location>
        <begin position="60"/>
        <end position="125"/>
    </location>
</feature>
<protein>
    <submittedName>
        <fullName evidence="2">Uncharacterized protein</fullName>
    </submittedName>
</protein>
<name>E1ZNX0_CHLVA</name>
<gene>
    <name evidence="2" type="ORF">CHLNCDRAFT_138909</name>
</gene>
<reference evidence="2 3" key="1">
    <citation type="journal article" date="2010" name="Plant Cell">
        <title>The Chlorella variabilis NC64A genome reveals adaptation to photosymbiosis, coevolution with viruses, and cryptic sex.</title>
        <authorList>
            <person name="Blanc G."/>
            <person name="Duncan G."/>
            <person name="Agarkova I."/>
            <person name="Borodovsky M."/>
            <person name="Gurnon J."/>
            <person name="Kuo A."/>
            <person name="Lindquist E."/>
            <person name="Lucas S."/>
            <person name="Pangilinan J."/>
            <person name="Polle J."/>
            <person name="Salamov A."/>
            <person name="Terry A."/>
            <person name="Yamada T."/>
            <person name="Dunigan D.D."/>
            <person name="Grigoriev I.V."/>
            <person name="Claverie J.M."/>
            <person name="Van Etten J.L."/>
        </authorList>
    </citation>
    <scope>NUCLEOTIDE SEQUENCE [LARGE SCALE GENOMIC DNA]</scope>
    <source>
        <strain evidence="2 3">NC64A</strain>
    </source>
</reference>
<organism evidence="3">
    <name type="scientific">Chlorella variabilis</name>
    <name type="common">Green alga</name>
    <dbReference type="NCBI Taxonomy" id="554065"/>
    <lineage>
        <taxon>Eukaryota</taxon>
        <taxon>Viridiplantae</taxon>
        <taxon>Chlorophyta</taxon>
        <taxon>core chlorophytes</taxon>
        <taxon>Trebouxiophyceae</taxon>
        <taxon>Chlorellales</taxon>
        <taxon>Chlorellaceae</taxon>
        <taxon>Chlorella clade</taxon>
        <taxon>Chlorella</taxon>
    </lineage>
</organism>
<feature type="compositionally biased region" description="Low complexity" evidence="1">
    <location>
        <begin position="85"/>
        <end position="99"/>
    </location>
</feature>
<dbReference type="Proteomes" id="UP000008141">
    <property type="component" value="Unassembled WGS sequence"/>
</dbReference>
<feature type="region of interest" description="Disordered" evidence="1">
    <location>
        <begin position="345"/>
        <end position="403"/>
    </location>
</feature>
<dbReference type="KEGG" id="cvr:CHLNCDRAFT_138909"/>
<sequence>MAPSPKPKPKDRPEMVARRLASDPSFRARCRQGLREATAGGGRVLDRVKRLNDFLATGLVLEEDEEPQPGGAPVAYPQHMPWETPAVQAPPSQPPEAQLPVPPPQPPPPHIQPQPASPEDSDVEECGEAALLLAAQRAAEQQHQKQAAAAGRAQAAALTIQRHYRRHRAQCLLCLLRDLKQASDRLAARVIQAAYRGACGQRRRLAGAALARQLAALRQRRRRQRQAAVRQAAVRQAGRCGGAAPVAKGRAGAACDESQLCSEEQPPRGTATPQQQSHSAKPAAAASGVLAVPQGALIGRVPTPLPPSVAPLSPGLPATQLLPRPWSGGIVARGHSPALAQHRASMGPCYSSCSGSGSGSGSGGSSRQATPGPPGSSLGSCGSGFLPPASPGRRAGSSQQRELYRRTSSIQLLEAVQLGLDDQEGSWVASQAALEASERTQDRAQELQRRASLGRPPAGGAAAAGTRIARTCSGLQRQASRAHWSGVEAIQE</sequence>
<feature type="compositionally biased region" description="Pro residues" evidence="1">
    <location>
        <begin position="100"/>
        <end position="116"/>
    </location>
</feature>
<dbReference type="EMBL" id="GL433856">
    <property type="protein sequence ID" value="EFN52417.1"/>
    <property type="molecule type" value="Genomic_DNA"/>
</dbReference>
<dbReference type="OrthoDB" id="10682937at2759"/>
<accession>E1ZNX0</accession>
<evidence type="ECO:0000313" key="3">
    <source>
        <dbReference type="Proteomes" id="UP000008141"/>
    </source>
</evidence>
<dbReference type="AlphaFoldDB" id="E1ZNX0"/>
<dbReference type="RefSeq" id="XP_005844519.1">
    <property type="nucleotide sequence ID" value="XM_005844457.1"/>
</dbReference>
<dbReference type="GeneID" id="17351966"/>
<dbReference type="InParanoid" id="E1ZNX0"/>
<feature type="region of interest" description="Disordered" evidence="1">
    <location>
        <begin position="434"/>
        <end position="466"/>
    </location>
</feature>
<feature type="region of interest" description="Disordered" evidence="1">
    <location>
        <begin position="1"/>
        <end position="43"/>
    </location>
</feature>
<feature type="compositionally biased region" description="Basic and acidic residues" evidence="1">
    <location>
        <begin position="8"/>
        <end position="21"/>
    </location>
</feature>
<feature type="compositionally biased region" description="Low complexity" evidence="1">
    <location>
        <begin position="450"/>
        <end position="466"/>
    </location>
</feature>
<feature type="compositionally biased region" description="Basic and acidic residues" evidence="1">
    <location>
        <begin position="436"/>
        <end position="449"/>
    </location>
</feature>